<feature type="region of interest" description="Disordered" evidence="7">
    <location>
        <begin position="303"/>
        <end position="339"/>
    </location>
</feature>
<proteinExistence type="predicted"/>
<evidence type="ECO:0000313" key="10">
    <source>
        <dbReference type="EMBL" id="CAD7277442.1"/>
    </source>
</evidence>
<dbReference type="PANTHER" id="PTHR23110">
    <property type="entry name" value="BTB DOMAIN TRANSCRIPTION FACTOR"/>
    <property type="match status" value="1"/>
</dbReference>
<dbReference type="InterPro" id="IPR036236">
    <property type="entry name" value="Znf_C2H2_sf"/>
</dbReference>
<evidence type="ECO:0000256" key="1">
    <source>
        <dbReference type="ARBA" id="ARBA00022723"/>
    </source>
</evidence>
<keyword evidence="5" id="KW-0539">Nucleus</keyword>
<evidence type="ECO:0000259" key="9">
    <source>
        <dbReference type="PROSITE" id="PS50157"/>
    </source>
</evidence>
<dbReference type="Gene3D" id="3.30.710.10">
    <property type="entry name" value="Potassium Channel Kv1.1, Chain A"/>
    <property type="match status" value="1"/>
</dbReference>
<dbReference type="Gene3D" id="3.40.50.300">
    <property type="entry name" value="P-loop containing nucleotide triphosphate hydrolases"/>
    <property type="match status" value="1"/>
</dbReference>
<dbReference type="SMART" id="SM00355">
    <property type="entry name" value="ZnF_C2H2"/>
    <property type="match status" value="2"/>
</dbReference>
<evidence type="ECO:0000256" key="3">
    <source>
        <dbReference type="ARBA" id="ARBA00022771"/>
    </source>
</evidence>
<dbReference type="AlphaFoldDB" id="A0A7R9BMY3"/>
<dbReference type="PROSITE" id="PS50157">
    <property type="entry name" value="ZINC_FINGER_C2H2_2"/>
    <property type="match status" value="2"/>
</dbReference>
<evidence type="ECO:0000259" key="8">
    <source>
        <dbReference type="PROSITE" id="PS50097"/>
    </source>
</evidence>
<feature type="compositionally biased region" description="Low complexity" evidence="7">
    <location>
        <begin position="539"/>
        <end position="555"/>
    </location>
</feature>
<evidence type="ECO:0000256" key="6">
    <source>
        <dbReference type="PROSITE-ProRule" id="PRU00042"/>
    </source>
</evidence>
<accession>A0A7R9BMY3</accession>
<feature type="region of interest" description="Disordered" evidence="7">
    <location>
        <begin position="389"/>
        <end position="436"/>
    </location>
</feature>
<dbReference type="EMBL" id="OA882945">
    <property type="protein sequence ID" value="CAD7277442.1"/>
    <property type="molecule type" value="Genomic_DNA"/>
</dbReference>
<dbReference type="SUPFAM" id="SSF54695">
    <property type="entry name" value="POZ domain"/>
    <property type="match status" value="1"/>
</dbReference>
<dbReference type="PROSITE" id="PS50097">
    <property type="entry name" value="BTB"/>
    <property type="match status" value="1"/>
</dbReference>
<dbReference type="GO" id="GO:0003006">
    <property type="term" value="P:developmental process involved in reproduction"/>
    <property type="evidence" value="ECO:0007669"/>
    <property type="project" value="UniProtKB-ARBA"/>
</dbReference>
<dbReference type="PROSITE" id="PS00028">
    <property type="entry name" value="ZINC_FINGER_C2H2_1"/>
    <property type="match status" value="1"/>
</dbReference>
<dbReference type="Gene3D" id="3.30.160.60">
    <property type="entry name" value="Classic Zinc Finger"/>
    <property type="match status" value="1"/>
</dbReference>
<name>A0A7R9BMY3_9CRUS</name>
<feature type="domain" description="C2H2-type" evidence="9">
    <location>
        <begin position="658"/>
        <end position="685"/>
    </location>
</feature>
<keyword evidence="3 6" id="KW-0863">Zinc-finger</keyword>
<protein>
    <submittedName>
        <fullName evidence="10">Uncharacterized protein</fullName>
    </submittedName>
</protein>
<dbReference type="GO" id="GO:0005634">
    <property type="term" value="C:nucleus"/>
    <property type="evidence" value="ECO:0007669"/>
    <property type="project" value="TreeGrafter"/>
</dbReference>
<feature type="compositionally biased region" description="Polar residues" evidence="7">
    <location>
        <begin position="321"/>
        <end position="333"/>
    </location>
</feature>
<keyword evidence="11" id="KW-1185">Reference proteome</keyword>
<dbReference type="GO" id="GO:0008270">
    <property type="term" value="F:zinc ion binding"/>
    <property type="evidence" value="ECO:0007669"/>
    <property type="project" value="UniProtKB-KW"/>
</dbReference>
<dbReference type="GO" id="GO:0006357">
    <property type="term" value="P:regulation of transcription by RNA polymerase II"/>
    <property type="evidence" value="ECO:0007669"/>
    <property type="project" value="TreeGrafter"/>
</dbReference>
<dbReference type="SUPFAM" id="SSF52540">
    <property type="entry name" value="P-loop containing nucleoside triphosphate hydrolases"/>
    <property type="match status" value="1"/>
</dbReference>
<feature type="compositionally biased region" description="Acidic residues" evidence="7">
    <location>
        <begin position="427"/>
        <end position="436"/>
    </location>
</feature>
<dbReference type="GO" id="GO:0048513">
    <property type="term" value="P:animal organ development"/>
    <property type="evidence" value="ECO:0007669"/>
    <property type="project" value="UniProtKB-ARBA"/>
</dbReference>
<feature type="compositionally biased region" description="Acidic residues" evidence="7">
    <location>
        <begin position="406"/>
        <end position="416"/>
    </location>
</feature>
<feature type="compositionally biased region" description="Low complexity" evidence="7">
    <location>
        <begin position="456"/>
        <end position="472"/>
    </location>
</feature>
<organism evidence="10">
    <name type="scientific">Notodromas monacha</name>
    <dbReference type="NCBI Taxonomy" id="399045"/>
    <lineage>
        <taxon>Eukaryota</taxon>
        <taxon>Metazoa</taxon>
        <taxon>Ecdysozoa</taxon>
        <taxon>Arthropoda</taxon>
        <taxon>Crustacea</taxon>
        <taxon>Oligostraca</taxon>
        <taxon>Ostracoda</taxon>
        <taxon>Podocopa</taxon>
        <taxon>Podocopida</taxon>
        <taxon>Cypridocopina</taxon>
        <taxon>Cypridoidea</taxon>
        <taxon>Cyprididae</taxon>
        <taxon>Notodromas</taxon>
    </lineage>
</organism>
<dbReference type="InterPro" id="IPR013087">
    <property type="entry name" value="Znf_C2H2_type"/>
</dbReference>
<dbReference type="InterPro" id="IPR027417">
    <property type="entry name" value="P-loop_NTPase"/>
</dbReference>
<dbReference type="InterPro" id="IPR000210">
    <property type="entry name" value="BTB/POZ_dom"/>
</dbReference>
<feature type="domain" description="C2H2-type" evidence="9">
    <location>
        <begin position="630"/>
        <end position="657"/>
    </location>
</feature>
<evidence type="ECO:0000256" key="2">
    <source>
        <dbReference type="ARBA" id="ARBA00022737"/>
    </source>
</evidence>
<dbReference type="PANTHER" id="PTHR23110:SF99">
    <property type="entry name" value="BROAD-COMPLEX CORE PROTEIN ISOFORM 6"/>
    <property type="match status" value="1"/>
</dbReference>
<feature type="region of interest" description="Disordered" evidence="7">
    <location>
        <begin position="455"/>
        <end position="517"/>
    </location>
</feature>
<dbReference type="InterPro" id="IPR051095">
    <property type="entry name" value="Dros_DevTransReg"/>
</dbReference>
<sequence>MKKLRIAITGPPGIGKTTVIKTLTESLSSSFSGFYTEEVRDGHGHRIGFDIVKFKSSERHPLSRINGSSRFHVGQYAVFVEDFEKFVLKDLSDTELVIIDELGKMECLSSEFVRVFEDLLATDVSILCTIPIPGRGRPIAVVEKVRRSFKIFTVSRETRNNLASEIKRCMRPIRSCPLVMASGSERVGQKDECFSLKWNVHHSETFEAFESLRFKDSLVDVSLCCEGHILKAHKLVLSACSPYFERILHDVGVRYPVLMFQDVPMYMMQLLLQFMYRGEVEIHSSILPSFIKLAESLDVKGLRKDREPVPGPRNFPCQLQRGGNTNPEKTTFNHPDKEDRLQSNCLEPCVQVDQESAGIENEVGSFSCSSWERFLLDTNCLHEQQATAEKLKSSQNCEDDVKPTFEDEDGEDDDGDRSDGAPGMSSDADDGIEGNEGELSSLDLLRRELKSTVIVPVGPDSGSAGPSSGRSPHWSSPPGNVSGRPSHSPAASAAAAGSGGLGAEHPSSIPLDISTEGNEGELSSLDLLRRELKSTVIVPVGPDSGSAGPSSGRSPHWSSPPGNVSGRPSHSPAASAAAAGSGGLGAEHPSSIPLDISTEVRLAPYVPYYEMYRVNGAIWRGYTHTRRVMYFCHFCDYKSPLKGNAVNHGRRHLGEKPFACPICGKAFTAVQNMKTHQMTHARDSLPPGMRLPGDGAGFFGHSFPFTFSQLTPNSFMESTSSADLNFSLK</sequence>
<dbReference type="SMART" id="SM00382">
    <property type="entry name" value="AAA"/>
    <property type="match status" value="1"/>
</dbReference>
<dbReference type="InterPro" id="IPR003593">
    <property type="entry name" value="AAA+_ATPase"/>
</dbReference>
<feature type="compositionally biased region" description="Low complexity" evidence="7">
    <location>
        <begin position="482"/>
        <end position="496"/>
    </location>
</feature>
<dbReference type="InterPro" id="IPR011333">
    <property type="entry name" value="SKP1/BTB/POZ_sf"/>
</dbReference>
<dbReference type="SMART" id="SM00225">
    <property type="entry name" value="BTB"/>
    <property type="match status" value="1"/>
</dbReference>
<keyword evidence="2" id="KW-0677">Repeat</keyword>
<dbReference type="Proteomes" id="UP000678499">
    <property type="component" value="Unassembled WGS sequence"/>
</dbReference>
<dbReference type="Pfam" id="PF00651">
    <property type="entry name" value="BTB"/>
    <property type="match status" value="1"/>
</dbReference>
<feature type="region of interest" description="Disordered" evidence="7">
    <location>
        <begin position="538"/>
        <end position="586"/>
    </location>
</feature>
<keyword evidence="4" id="KW-0862">Zinc</keyword>
<feature type="domain" description="BTB" evidence="8">
    <location>
        <begin position="219"/>
        <end position="284"/>
    </location>
</feature>
<evidence type="ECO:0000256" key="5">
    <source>
        <dbReference type="ARBA" id="ARBA00023242"/>
    </source>
</evidence>
<evidence type="ECO:0000313" key="11">
    <source>
        <dbReference type="Proteomes" id="UP000678499"/>
    </source>
</evidence>
<dbReference type="GO" id="GO:0017111">
    <property type="term" value="F:ribonucleoside triphosphate phosphatase activity"/>
    <property type="evidence" value="ECO:0007669"/>
    <property type="project" value="InterPro"/>
</dbReference>
<evidence type="ECO:0000256" key="7">
    <source>
        <dbReference type="SAM" id="MobiDB-lite"/>
    </source>
</evidence>
<feature type="compositionally biased region" description="Low complexity" evidence="7">
    <location>
        <begin position="565"/>
        <end position="579"/>
    </location>
</feature>
<gene>
    <name evidence="10" type="ORF">NMOB1V02_LOCUS5175</name>
</gene>
<keyword evidence="1" id="KW-0479">Metal-binding</keyword>
<evidence type="ECO:0000256" key="4">
    <source>
        <dbReference type="ARBA" id="ARBA00022833"/>
    </source>
</evidence>
<dbReference type="SUPFAM" id="SSF57667">
    <property type="entry name" value="beta-beta-alpha zinc fingers"/>
    <property type="match status" value="1"/>
</dbReference>
<dbReference type="FunFam" id="3.30.160.60:FF:000110">
    <property type="entry name" value="Zinc finger protein-like"/>
    <property type="match status" value="1"/>
</dbReference>
<dbReference type="CDD" id="cd18315">
    <property type="entry name" value="BTB_POZ_BAB-like"/>
    <property type="match status" value="1"/>
</dbReference>
<dbReference type="EMBL" id="CAJPEX010000908">
    <property type="protein sequence ID" value="CAG0917594.1"/>
    <property type="molecule type" value="Genomic_DNA"/>
</dbReference>
<dbReference type="Pfam" id="PF03266">
    <property type="entry name" value="NTPase_1"/>
    <property type="match status" value="1"/>
</dbReference>
<dbReference type="InterPro" id="IPR004948">
    <property type="entry name" value="Nuc-triphosphatase_THEP1"/>
</dbReference>
<dbReference type="GO" id="GO:0048666">
    <property type="term" value="P:neuron development"/>
    <property type="evidence" value="ECO:0007669"/>
    <property type="project" value="UniProtKB-ARBA"/>
</dbReference>
<dbReference type="OrthoDB" id="446244at2759"/>
<reference evidence="10" key="1">
    <citation type="submission" date="2020-11" db="EMBL/GenBank/DDBJ databases">
        <authorList>
            <person name="Tran Van P."/>
        </authorList>
    </citation>
    <scope>NUCLEOTIDE SEQUENCE</scope>
</reference>